<dbReference type="Gene3D" id="3.30.2350.10">
    <property type="entry name" value="Pseudouridine synthase"/>
    <property type="match status" value="1"/>
</dbReference>
<accession>A0A5C6AAE8</accession>
<comment type="caution">
    <text evidence="3">The sequence shown here is derived from an EMBL/GenBank/DDBJ whole genome shotgun (WGS) entry which is preliminary data.</text>
</comment>
<dbReference type="Proteomes" id="UP000316213">
    <property type="component" value="Unassembled WGS sequence"/>
</dbReference>
<comment type="similarity">
    <text evidence="1">Belongs to the pseudouridine synthase RluA family.</text>
</comment>
<evidence type="ECO:0000313" key="3">
    <source>
        <dbReference type="EMBL" id="TWT96380.1"/>
    </source>
</evidence>
<keyword evidence="3" id="KW-0413">Isomerase</keyword>
<dbReference type="Pfam" id="PF00849">
    <property type="entry name" value="PseudoU_synth_2"/>
    <property type="match status" value="1"/>
</dbReference>
<name>A0A5C6AAE8_9BACT</name>
<dbReference type="GO" id="GO:0160141">
    <property type="term" value="F:23S rRNA pseudouridine(955/2504/2580) synthase activity"/>
    <property type="evidence" value="ECO:0007669"/>
    <property type="project" value="UniProtKB-EC"/>
</dbReference>
<feature type="domain" description="Pseudouridine synthase RsuA/RluA-like" evidence="2">
    <location>
        <begin position="27"/>
        <end position="175"/>
    </location>
</feature>
<dbReference type="SUPFAM" id="SSF55120">
    <property type="entry name" value="Pseudouridine synthase"/>
    <property type="match status" value="1"/>
</dbReference>
<evidence type="ECO:0000259" key="2">
    <source>
        <dbReference type="Pfam" id="PF00849"/>
    </source>
</evidence>
<dbReference type="InterPro" id="IPR050188">
    <property type="entry name" value="RluA_PseudoU_synthase"/>
</dbReference>
<dbReference type="GO" id="GO:0000455">
    <property type="term" value="P:enzyme-directed rRNA pseudouridine synthesis"/>
    <property type="evidence" value="ECO:0007669"/>
    <property type="project" value="TreeGrafter"/>
</dbReference>
<dbReference type="InterPro" id="IPR006145">
    <property type="entry name" value="PsdUridine_synth_RsuA/RluA"/>
</dbReference>
<dbReference type="EMBL" id="SJPM01000005">
    <property type="protein sequence ID" value="TWT96380.1"/>
    <property type="molecule type" value="Genomic_DNA"/>
</dbReference>
<dbReference type="AlphaFoldDB" id="A0A5C6AAE8"/>
<dbReference type="PANTHER" id="PTHR21600:SF87">
    <property type="entry name" value="RNA PSEUDOURIDYLATE SYNTHASE DOMAIN-CONTAINING PROTEIN 1"/>
    <property type="match status" value="1"/>
</dbReference>
<protein>
    <submittedName>
        <fullName evidence="3">Ribosomal large subunit pseudouridine synthase C</fullName>
        <ecNumber evidence="3">5.4.99.24</ecNumber>
    </submittedName>
</protein>
<dbReference type="EC" id="5.4.99.24" evidence="3"/>
<gene>
    <name evidence="3" type="primary">rluC</name>
    <name evidence="3" type="ORF">Pla100_28580</name>
</gene>
<dbReference type="GO" id="GO:0003723">
    <property type="term" value="F:RNA binding"/>
    <property type="evidence" value="ECO:0007669"/>
    <property type="project" value="InterPro"/>
</dbReference>
<dbReference type="CDD" id="cd02869">
    <property type="entry name" value="PseudoU_synth_RluA_like"/>
    <property type="match status" value="1"/>
</dbReference>
<evidence type="ECO:0000313" key="4">
    <source>
        <dbReference type="Proteomes" id="UP000316213"/>
    </source>
</evidence>
<reference evidence="3 4" key="1">
    <citation type="submission" date="2019-02" db="EMBL/GenBank/DDBJ databases">
        <title>Deep-cultivation of Planctomycetes and their phenomic and genomic characterization uncovers novel biology.</title>
        <authorList>
            <person name="Wiegand S."/>
            <person name="Jogler M."/>
            <person name="Boedeker C."/>
            <person name="Pinto D."/>
            <person name="Vollmers J."/>
            <person name="Rivas-Marin E."/>
            <person name="Kohn T."/>
            <person name="Peeters S.H."/>
            <person name="Heuer A."/>
            <person name="Rast P."/>
            <person name="Oberbeckmann S."/>
            <person name="Bunk B."/>
            <person name="Jeske O."/>
            <person name="Meyerdierks A."/>
            <person name="Storesund J.E."/>
            <person name="Kallscheuer N."/>
            <person name="Luecker S."/>
            <person name="Lage O.M."/>
            <person name="Pohl T."/>
            <person name="Merkel B.J."/>
            <person name="Hornburger P."/>
            <person name="Mueller R.-W."/>
            <person name="Bruemmer F."/>
            <person name="Labrenz M."/>
            <person name="Spormann A.M."/>
            <person name="Op Den Camp H."/>
            <person name="Overmann J."/>
            <person name="Amann R."/>
            <person name="Jetten M.S.M."/>
            <person name="Mascher T."/>
            <person name="Medema M.H."/>
            <person name="Devos D.P."/>
            <person name="Kaster A.-K."/>
            <person name="Ovreas L."/>
            <person name="Rohde M."/>
            <person name="Galperin M.Y."/>
            <person name="Jogler C."/>
        </authorList>
    </citation>
    <scope>NUCLEOTIDE SEQUENCE [LARGE SCALE GENOMIC DNA]</scope>
    <source>
        <strain evidence="3 4">Pla100</strain>
    </source>
</reference>
<proteinExistence type="inferred from homology"/>
<evidence type="ECO:0000256" key="1">
    <source>
        <dbReference type="ARBA" id="ARBA00010876"/>
    </source>
</evidence>
<dbReference type="InterPro" id="IPR020103">
    <property type="entry name" value="PsdUridine_synth_cat_dom_sf"/>
</dbReference>
<dbReference type="PANTHER" id="PTHR21600">
    <property type="entry name" value="MITOCHONDRIAL RNA PSEUDOURIDINE SYNTHASE"/>
    <property type="match status" value="1"/>
</dbReference>
<organism evidence="3 4">
    <name type="scientific">Neorhodopirellula pilleata</name>
    <dbReference type="NCBI Taxonomy" id="2714738"/>
    <lineage>
        <taxon>Bacteria</taxon>
        <taxon>Pseudomonadati</taxon>
        <taxon>Planctomycetota</taxon>
        <taxon>Planctomycetia</taxon>
        <taxon>Pirellulales</taxon>
        <taxon>Pirellulaceae</taxon>
        <taxon>Neorhodopirellula</taxon>
    </lineage>
</organism>
<sequence length="230" mass="25723">MVRWSCDGKKLTDKALIEIVWQSRIAIAVDKPAGLPTTAAPGIESVETRLAKQLPDLGYLTAVHRLDRDVGGILLLAKTKKAARLLSEQFAARKVRKTYLAWVDGEAIFNNDVWVDYVRKLPDQAKGEICSEVNDGAKRAETHVRSIRYDRERNCTLLELCPLTGRMHQLRLQTAGRRHPIRHDPIYGPASLEPAAPRDGLICLTAHRLEFRDPGNGQVIKIATTPEGYQ</sequence>
<keyword evidence="4" id="KW-1185">Reference proteome</keyword>